<accession>G1CRM8</accession>
<dbReference type="AlphaFoldDB" id="G1CRM8"/>
<proteinExistence type="predicted"/>
<gene>
    <name evidence="1" type="primary">BES09S07</name>
</gene>
<reference evidence="1" key="1">
    <citation type="submission" date="2011-04" db="EMBL/GenBank/DDBJ databases">
        <title>Telomeric expression sites from Trypanosoma brucei TREU 927.</title>
        <authorList>
            <person name="Jackson A.P."/>
            <person name="Hertz-Fowler C."/>
            <person name="Berriman M."/>
        </authorList>
    </citation>
    <scope>NUCLEOTIDE SEQUENCE</scope>
</reference>
<organism evidence="1">
    <name type="scientific">Trypanosoma brucei brucei (strain 927/4 GUTat10.1)</name>
    <dbReference type="NCBI Taxonomy" id="185431"/>
    <lineage>
        <taxon>Eukaryota</taxon>
        <taxon>Discoba</taxon>
        <taxon>Euglenozoa</taxon>
        <taxon>Kinetoplastea</taxon>
        <taxon>Metakinetoplastina</taxon>
        <taxon>Trypanosomatida</taxon>
        <taxon>Trypanosomatidae</taxon>
        <taxon>Trypanosoma</taxon>
    </lineage>
</organism>
<evidence type="ECO:0000313" key="1">
    <source>
        <dbReference type="EMBL" id="AEL79547.1"/>
    </source>
</evidence>
<protein>
    <submittedName>
        <fullName evidence="1">Esag12</fullName>
    </submittedName>
</protein>
<dbReference type="EMBL" id="JF894239">
    <property type="protein sequence ID" value="AEL79547.1"/>
    <property type="molecule type" value="Genomic_DNA"/>
</dbReference>
<name>G1CRM8_TRYB2</name>
<dbReference type="Pfam" id="PF07101">
    <property type="entry name" value="DUF1363"/>
    <property type="match status" value="1"/>
</dbReference>
<dbReference type="InterPro" id="IPR009795">
    <property type="entry name" value="DUF1363"/>
</dbReference>
<sequence length="98" mass="11378">MSPDGNIDIGFGGGNTMDTAVRRCKRHTSYYHLSTTCDIKAREPQNNNTSSDTMRFSTRLHRRSNRHLDRRCEYIFGFCSIKGKKFLKTPLCPRYLNN</sequence>